<accession>A0A3B1A126</accession>
<name>A0A3B1A126_9ZZZZ</name>
<organism evidence="1">
    <name type="scientific">hydrothermal vent metagenome</name>
    <dbReference type="NCBI Taxonomy" id="652676"/>
    <lineage>
        <taxon>unclassified sequences</taxon>
        <taxon>metagenomes</taxon>
        <taxon>ecological metagenomes</taxon>
    </lineage>
</organism>
<sequence>MIKSIDSILDFWFSDNIKKYWFNSTAALDQEIKILFESTYQAAVDGQLDDWMTLPTGSMALILLFDQFPLHMYRGEKESFATERQSRDVATVVITNSFDKKLSNLKKVFCYMPFMHSEDINDQAMAIELYSKAGLADNLRFAKHHYDLVARFGRFPHRNNILGRTNTAEEEHYLQSKNAFLG</sequence>
<dbReference type="Gene3D" id="1.25.40.10">
    <property type="entry name" value="Tetratricopeptide repeat domain"/>
    <property type="match status" value="1"/>
</dbReference>
<dbReference type="Pfam" id="PF06041">
    <property type="entry name" value="DUF924"/>
    <property type="match status" value="1"/>
</dbReference>
<proteinExistence type="predicted"/>
<protein>
    <recommendedName>
        <fullName evidence="2">Transmembrane protein</fullName>
    </recommendedName>
</protein>
<evidence type="ECO:0000313" key="1">
    <source>
        <dbReference type="EMBL" id="VAW93297.1"/>
    </source>
</evidence>
<dbReference type="InterPro" id="IPR010323">
    <property type="entry name" value="DUF924"/>
</dbReference>
<dbReference type="InterPro" id="IPR011990">
    <property type="entry name" value="TPR-like_helical_dom_sf"/>
</dbReference>
<gene>
    <name evidence="1" type="ORF">MNBD_GAMMA21-946</name>
</gene>
<dbReference type="SUPFAM" id="SSF48452">
    <property type="entry name" value="TPR-like"/>
    <property type="match status" value="1"/>
</dbReference>
<dbReference type="Gene3D" id="1.20.58.320">
    <property type="entry name" value="TPR-like"/>
    <property type="match status" value="1"/>
</dbReference>
<dbReference type="AlphaFoldDB" id="A0A3B1A126"/>
<dbReference type="EMBL" id="UOFR01000018">
    <property type="protein sequence ID" value="VAW93297.1"/>
    <property type="molecule type" value="Genomic_DNA"/>
</dbReference>
<evidence type="ECO:0008006" key="2">
    <source>
        <dbReference type="Google" id="ProtNLM"/>
    </source>
</evidence>
<reference evidence="1" key="1">
    <citation type="submission" date="2018-06" db="EMBL/GenBank/DDBJ databases">
        <authorList>
            <person name="Zhirakovskaya E."/>
        </authorList>
    </citation>
    <scope>NUCLEOTIDE SEQUENCE</scope>
</reference>